<dbReference type="PANTHER" id="PTHR36057">
    <property type="match status" value="1"/>
</dbReference>
<gene>
    <name evidence="1" type="ORF">JM93_03824</name>
</gene>
<sequence length="262" mass="28725">MITYQEIRISWKKRAARIHLPLLVFASAAITVLAGPALAQERPKVVAELFTSQGCSSCPPADKLLKELATDSDILALTLNVDYWDYLGWKDTLGEPAHSERQRLYAARRGDRSVYTPQIVVNGNEHVVGSRKGDVMSALKRADPFSATVEVSMTDMGLKTTVDGTLPEGTKMATVFFLRIRESEQVDIGRGENTGRQITYVNIAQPVQPIGMWSGGKATFRMPKSEMVKNGATRCAVLIQLEDETGPGRIIGAGVMQWDAKS</sequence>
<dbReference type="InterPro" id="IPR010634">
    <property type="entry name" value="DUF1223"/>
</dbReference>
<dbReference type="Proteomes" id="UP000320593">
    <property type="component" value="Unassembled WGS sequence"/>
</dbReference>
<dbReference type="EMBL" id="VLLF01000010">
    <property type="protein sequence ID" value="TWI81862.1"/>
    <property type="molecule type" value="Genomic_DNA"/>
</dbReference>
<dbReference type="AlphaFoldDB" id="A0A562SKY7"/>
<evidence type="ECO:0000313" key="1">
    <source>
        <dbReference type="EMBL" id="TWI81862.1"/>
    </source>
</evidence>
<dbReference type="OrthoDB" id="9808254at2"/>
<evidence type="ECO:0000313" key="2">
    <source>
        <dbReference type="Proteomes" id="UP000320593"/>
    </source>
</evidence>
<dbReference type="InterPro" id="IPR036249">
    <property type="entry name" value="Thioredoxin-like_sf"/>
</dbReference>
<dbReference type="SUPFAM" id="SSF52833">
    <property type="entry name" value="Thioredoxin-like"/>
    <property type="match status" value="1"/>
</dbReference>
<dbReference type="PANTHER" id="PTHR36057:SF1">
    <property type="entry name" value="LIPOPROTEIN LIPID ATTACHMENT SITE-LIKE PROTEIN, PUTATIVE (DUF1223)-RELATED"/>
    <property type="match status" value="1"/>
</dbReference>
<proteinExistence type="predicted"/>
<organism evidence="1 2">
    <name type="scientific">Roseibium hamelinense</name>
    <dbReference type="NCBI Taxonomy" id="150831"/>
    <lineage>
        <taxon>Bacteria</taxon>
        <taxon>Pseudomonadati</taxon>
        <taxon>Pseudomonadota</taxon>
        <taxon>Alphaproteobacteria</taxon>
        <taxon>Hyphomicrobiales</taxon>
        <taxon>Stappiaceae</taxon>
        <taxon>Roseibium</taxon>
    </lineage>
</organism>
<comment type="caution">
    <text evidence="1">The sequence shown here is derived from an EMBL/GenBank/DDBJ whole genome shotgun (WGS) entry which is preliminary data.</text>
</comment>
<reference evidence="1 2" key="1">
    <citation type="submission" date="2019-07" db="EMBL/GenBank/DDBJ databases">
        <title>Genomic Encyclopedia of Archaeal and Bacterial Type Strains, Phase II (KMG-II): from individual species to whole genera.</title>
        <authorList>
            <person name="Goeker M."/>
        </authorList>
    </citation>
    <scope>NUCLEOTIDE SEQUENCE [LARGE SCALE GENOMIC DNA]</scope>
    <source>
        <strain evidence="1 2">ATCC BAA-252</strain>
    </source>
</reference>
<dbReference type="Pfam" id="PF06764">
    <property type="entry name" value="DUF1223"/>
    <property type="match status" value="1"/>
</dbReference>
<name>A0A562SKY7_9HYPH</name>
<accession>A0A562SKY7</accession>
<keyword evidence="2" id="KW-1185">Reference proteome</keyword>
<protein>
    <submittedName>
        <fullName evidence="1">Uncharacterized protein</fullName>
    </submittedName>
</protein>